<evidence type="ECO:0000256" key="2">
    <source>
        <dbReference type="ARBA" id="ARBA00049106"/>
    </source>
</evidence>
<dbReference type="Pfam" id="PF04075">
    <property type="entry name" value="F420H2_quin_red"/>
    <property type="match status" value="1"/>
</dbReference>
<evidence type="ECO:0000256" key="1">
    <source>
        <dbReference type="ARBA" id="ARBA00008710"/>
    </source>
</evidence>
<evidence type="ECO:0000313" key="3">
    <source>
        <dbReference type="EMBL" id="GAA1958157.1"/>
    </source>
</evidence>
<comment type="catalytic activity">
    <reaction evidence="2">
        <text>oxidized coenzyme F420-(gamma-L-Glu)(n) + a quinol + H(+) = reduced coenzyme F420-(gamma-L-Glu)(n) + a quinone</text>
        <dbReference type="Rhea" id="RHEA:39663"/>
        <dbReference type="Rhea" id="RHEA-COMP:12939"/>
        <dbReference type="Rhea" id="RHEA-COMP:14378"/>
        <dbReference type="ChEBI" id="CHEBI:15378"/>
        <dbReference type="ChEBI" id="CHEBI:24646"/>
        <dbReference type="ChEBI" id="CHEBI:132124"/>
        <dbReference type="ChEBI" id="CHEBI:133980"/>
        <dbReference type="ChEBI" id="CHEBI:139511"/>
    </reaction>
</comment>
<comment type="caution">
    <text evidence="3">The sequence shown here is derived from an EMBL/GenBank/DDBJ whole genome shotgun (WGS) entry which is preliminary data.</text>
</comment>
<evidence type="ECO:0000313" key="4">
    <source>
        <dbReference type="Proteomes" id="UP001501116"/>
    </source>
</evidence>
<organism evidence="3 4">
    <name type="scientific">Amycolatopsis minnesotensis</name>
    <dbReference type="NCBI Taxonomy" id="337894"/>
    <lineage>
        <taxon>Bacteria</taxon>
        <taxon>Bacillati</taxon>
        <taxon>Actinomycetota</taxon>
        <taxon>Actinomycetes</taxon>
        <taxon>Pseudonocardiales</taxon>
        <taxon>Pseudonocardiaceae</taxon>
        <taxon>Amycolatopsis</taxon>
    </lineage>
</organism>
<dbReference type="Proteomes" id="UP001501116">
    <property type="component" value="Unassembled WGS sequence"/>
</dbReference>
<proteinExistence type="inferred from homology"/>
<dbReference type="EMBL" id="BAAANN010000010">
    <property type="protein sequence ID" value="GAA1958157.1"/>
    <property type="molecule type" value="Genomic_DNA"/>
</dbReference>
<protein>
    <recommendedName>
        <fullName evidence="5">Deazaflavin-dependent oxidoreductase (Nitroreductase family)</fullName>
    </recommendedName>
</protein>
<gene>
    <name evidence="3" type="ORF">GCM10009754_30560</name>
</gene>
<dbReference type="InterPro" id="IPR012349">
    <property type="entry name" value="Split_barrel_FMN-bd"/>
</dbReference>
<keyword evidence="4" id="KW-1185">Reference proteome</keyword>
<dbReference type="PANTHER" id="PTHR39428:SF1">
    <property type="entry name" value="F420H(2)-DEPENDENT QUINONE REDUCTASE RV1261C"/>
    <property type="match status" value="1"/>
</dbReference>
<dbReference type="NCBIfam" id="TIGR00026">
    <property type="entry name" value="hi_GC_TIGR00026"/>
    <property type="match status" value="1"/>
</dbReference>
<comment type="similarity">
    <text evidence="1">Belongs to the F420H(2)-dependent quinone reductase family.</text>
</comment>
<name>A0ABP5C7S7_9PSEU</name>
<sequence>MSVPSDMRAFNQAVVEEFRANNGKVDNEMLRGARLVLLTTTGAKSGRAHTVPLGDVSDDAGRVVLWASAMGAPKHPAWYRNLAANPRVVVERPGEDGAVRRIEGTAVTATGADRERVIDC</sequence>
<dbReference type="PANTHER" id="PTHR39428">
    <property type="entry name" value="F420H(2)-DEPENDENT QUINONE REDUCTASE RV1261C"/>
    <property type="match status" value="1"/>
</dbReference>
<dbReference type="RefSeq" id="WP_344418119.1">
    <property type="nucleotide sequence ID" value="NZ_BAAANN010000010.1"/>
</dbReference>
<reference evidence="4" key="1">
    <citation type="journal article" date="2019" name="Int. J. Syst. Evol. Microbiol.">
        <title>The Global Catalogue of Microorganisms (GCM) 10K type strain sequencing project: providing services to taxonomists for standard genome sequencing and annotation.</title>
        <authorList>
            <consortium name="The Broad Institute Genomics Platform"/>
            <consortium name="The Broad Institute Genome Sequencing Center for Infectious Disease"/>
            <person name="Wu L."/>
            <person name="Ma J."/>
        </authorList>
    </citation>
    <scope>NUCLEOTIDE SEQUENCE [LARGE SCALE GENOMIC DNA]</scope>
    <source>
        <strain evidence="4">JCM 14545</strain>
    </source>
</reference>
<dbReference type="SUPFAM" id="SSF50475">
    <property type="entry name" value="FMN-binding split barrel"/>
    <property type="match status" value="1"/>
</dbReference>
<accession>A0ABP5C7S7</accession>
<evidence type="ECO:0008006" key="5">
    <source>
        <dbReference type="Google" id="ProtNLM"/>
    </source>
</evidence>
<dbReference type="InterPro" id="IPR004378">
    <property type="entry name" value="F420H2_quin_Rdtase"/>
</dbReference>
<dbReference type="Gene3D" id="2.30.110.10">
    <property type="entry name" value="Electron Transport, Fmn-binding Protein, Chain A"/>
    <property type="match status" value="1"/>
</dbReference>